<protein>
    <recommendedName>
        <fullName evidence="1">diguanylate cyclase</fullName>
        <ecNumber evidence="1">2.7.7.65</ecNumber>
    </recommendedName>
</protein>
<dbReference type="AlphaFoldDB" id="A0LG65"/>
<dbReference type="InterPro" id="IPR043128">
    <property type="entry name" value="Rev_trsase/Diguanyl_cyclase"/>
</dbReference>
<dbReference type="GO" id="GO:0043709">
    <property type="term" value="P:cell adhesion involved in single-species biofilm formation"/>
    <property type="evidence" value="ECO:0007669"/>
    <property type="project" value="TreeGrafter"/>
</dbReference>
<evidence type="ECO:0000313" key="6">
    <source>
        <dbReference type="EMBL" id="ABK16417.1"/>
    </source>
</evidence>
<dbReference type="Gene3D" id="3.40.50.2300">
    <property type="match status" value="1"/>
</dbReference>
<dbReference type="GO" id="GO:0005886">
    <property type="term" value="C:plasma membrane"/>
    <property type="evidence" value="ECO:0007669"/>
    <property type="project" value="TreeGrafter"/>
</dbReference>
<sequence length="307" mass="35376">MEAREFWAKTPSQHILVVDDEQPVRDFVAEALESMGHEVQTAVDGRDALEKMEDSDFSVVITDMVMPRMDGMQLIRYLSEHQNEVDIIAITGLAMDYKYTDVVAAGASDFITKPFTMNELEAKLNRLIRERHLREELERLAVRDPLTGLFNRRFFQRLVRKESIRAIRHQHQLFLFFLDIDRFKDYNDQNGHQAGDELLVKFAAVLRQSIRKDVDTAFRYGGDEFMVLLPYLPLEQALPVAERIRENFGQLLLVPTSLSVGIARYLEKSVSIDDDIGDMISRADQALYHAKHGLGRDRVYLDKESAV</sequence>
<feature type="modified residue" description="4-aspartylphosphate" evidence="3">
    <location>
        <position position="63"/>
    </location>
</feature>
<evidence type="ECO:0000256" key="3">
    <source>
        <dbReference type="PROSITE-ProRule" id="PRU00169"/>
    </source>
</evidence>
<dbReference type="NCBIfam" id="TIGR00254">
    <property type="entry name" value="GGDEF"/>
    <property type="match status" value="1"/>
</dbReference>
<dbReference type="PANTHER" id="PTHR45138:SF9">
    <property type="entry name" value="DIGUANYLATE CYCLASE DGCM-RELATED"/>
    <property type="match status" value="1"/>
</dbReference>
<evidence type="ECO:0000256" key="2">
    <source>
        <dbReference type="ARBA" id="ARBA00034247"/>
    </source>
</evidence>
<proteinExistence type="predicted"/>
<dbReference type="CDD" id="cd01949">
    <property type="entry name" value="GGDEF"/>
    <property type="match status" value="1"/>
</dbReference>
<dbReference type="InterPro" id="IPR001789">
    <property type="entry name" value="Sig_transdc_resp-reg_receiver"/>
</dbReference>
<dbReference type="PROSITE" id="PS50887">
    <property type="entry name" value="GGDEF"/>
    <property type="match status" value="1"/>
</dbReference>
<dbReference type="InterPro" id="IPR050469">
    <property type="entry name" value="Diguanylate_Cyclase"/>
</dbReference>
<dbReference type="SMART" id="SM00267">
    <property type="entry name" value="GGDEF"/>
    <property type="match status" value="1"/>
</dbReference>
<dbReference type="FunCoup" id="A0LG65">
    <property type="interactions" value="35"/>
</dbReference>
<dbReference type="EC" id="2.7.7.65" evidence="1"/>
<dbReference type="Gene3D" id="3.30.70.270">
    <property type="match status" value="1"/>
</dbReference>
<dbReference type="InterPro" id="IPR029787">
    <property type="entry name" value="Nucleotide_cyclase"/>
</dbReference>
<dbReference type="PROSITE" id="PS50110">
    <property type="entry name" value="RESPONSE_REGULATORY"/>
    <property type="match status" value="1"/>
</dbReference>
<dbReference type="SUPFAM" id="SSF55073">
    <property type="entry name" value="Nucleotide cyclase"/>
    <property type="match status" value="1"/>
</dbReference>
<keyword evidence="3" id="KW-0597">Phosphoprotein</keyword>
<dbReference type="EMBL" id="CP000478">
    <property type="protein sequence ID" value="ABK16417.1"/>
    <property type="molecule type" value="Genomic_DNA"/>
</dbReference>
<comment type="catalytic activity">
    <reaction evidence="2">
        <text>2 GTP = 3',3'-c-di-GMP + 2 diphosphate</text>
        <dbReference type="Rhea" id="RHEA:24898"/>
        <dbReference type="ChEBI" id="CHEBI:33019"/>
        <dbReference type="ChEBI" id="CHEBI:37565"/>
        <dbReference type="ChEBI" id="CHEBI:58805"/>
        <dbReference type="EC" id="2.7.7.65"/>
    </reaction>
</comment>
<dbReference type="InterPro" id="IPR011006">
    <property type="entry name" value="CheY-like_superfamily"/>
</dbReference>
<dbReference type="SMART" id="SM00448">
    <property type="entry name" value="REC"/>
    <property type="match status" value="1"/>
</dbReference>
<dbReference type="CDD" id="cd00156">
    <property type="entry name" value="REC"/>
    <property type="match status" value="1"/>
</dbReference>
<dbReference type="eggNOG" id="COG3706">
    <property type="taxonomic scope" value="Bacteria"/>
</dbReference>
<dbReference type="STRING" id="335543.Sfum_0719"/>
<reference evidence="6 7" key="1">
    <citation type="submission" date="2006-10" db="EMBL/GenBank/DDBJ databases">
        <title>Complete sequence of Syntrophobacter fumaroxidans MPOB.</title>
        <authorList>
            <consortium name="US DOE Joint Genome Institute"/>
            <person name="Copeland A."/>
            <person name="Lucas S."/>
            <person name="Lapidus A."/>
            <person name="Barry K."/>
            <person name="Detter J.C."/>
            <person name="Glavina del Rio T."/>
            <person name="Hammon N."/>
            <person name="Israni S."/>
            <person name="Pitluck S."/>
            <person name="Goltsman E.G."/>
            <person name="Martinez M."/>
            <person name="Schmutz J."/>
            <person name="Larimer F."/>
            <person name="Land M."/>
            <person name="Hauser L."/>
            <person name="Kyrpides N."/>
            <person name="Kim E."/>
            <person name="Boone D.R."/>
            <person name="Brockman F."/>
            <person name="Culley D."/>
            <person name="Ferry J."/>
            <person name="Gunsalus R."/>
            <person name="McInerney M.J."/>
            <person name="Morrison M."/>
            <person name="Plugge C."/>
            <person name="Rohlin L."/>
            <person name="Scholten J."/>
            <person name="Sieber J."/>
            <person name="Stams A.J.M."/>
            <person name="Worm P."/>
            <person name="Henstra A.M."/>
            <person name="Richardson P."/>
        </authorList>
    </citation>
    <scope>NUCLEOTIDE SEQUENCE [LARGE SCALE GENOMIC DNA]</scope>
    <source>
        <strain evidence="7">DSM 10017 / MPOB</strain>
    </source>
</reference>
<dbReference type="Pfam" id="PF00990">
    <property type="entry name" value="GGDEF"/>
    <property type="match status" value="1"/>
</dbReference>
<dbReference type="InParanoid" id="A0LG65"/>
<keyword evidence="7" id="KW-1185">Reference proteome</keyword>
<dbReference type="HOGENOM" id="CLU_000445_11_28_7"/>
<organism evidence="6 7">
    <name type="scientific">Syntrophobacter fumaroxidans (strain DSM 10017 / MPOB)</name>
    <dbReference type="NCBI Taxonomy" id="335543"/>
    <lineage>
        <taxon>Bacteria</taxon>
        <taxon>Pseudomonadati</taxon>
        <taxon>Thermodesulfobacteriota</taxon>
        <taxon>Syntrophobacteria</taxon>
        <taxon>Syntrophobacterales</taxon>
        <taxon>Syntrophobacteraceae</taxon>
        <taxon>Syntrophobacter</taxon>
    </lineage>
</organism>
<name>A0LG65_SYNFM</name>
<dbReference type="Proteomes" id="UP000001784">
    <property type="component" value="Chromosome"/>
</dbReference>
<dbReference type="FunFam" id="3.30.70.270:FF:000001">
    <property type="entry name" value="Diguanylate cyclase domain protein"/>
    <property type="match status" value="1"/>
</dbReference>
<gene>
    <name evidence="6" type="ordered locus">Sfum_0719</name>
</gene>
<dbReference type="SUPFAM" id="SSF52172">
    <property type="entry name" value="CheY-like"/>
    <property type="match status" value="1"/>
</dbReference>
<accession>A0LG65</accession>
<dbReference type="Pfam" id="PF00072">
    <property type="entry name" value="Response_reg"/>
    <property type="match status" value="1"/>
</dbReference>
<evidence type="ECO:0000259" key="5">
    <source>
        <dbReference type="PROSITE" id="PS50887"/>
    </source>
</evidence>
<evidence type="ECO:0000259" key="4">
    <source>
        <dbReference type="PROSITE" id="PS50110"/>
    </source>
</evidence>
<dbReference type="OrthoDB" id="9778432at2"/>
<evidence type="ECO:0000313" key="7">
    <source>
        <dbReference type="Proteomes" id="UP000001784"/>
    </source>
</evidence>
<dbReference type="InterPro" id="IPR000160">
    <property type="entry name" value="GGDEF_dom"/>
</dbReference>
<evidence type="ECO:0000256" key="1">
    <source>
        <dbReference type="ARBA" id="ARBA00012528"/>
    </source>
</evidence>
<feature type="domain" description="GGDEF" evidence="5">
    <location>
        <begin position="171"/>
        <end position="304"/>
    </location>
</feature>
<dbReference type="PANTHER" id="PTHR45138">
    <property type="entry name" value="REGULATORY COMPONENTS OF SENSORY TRANSDUCTION SYSTEM"/>
    <property type="match status" value="1"/>
</dbReference>
<dbReference type="KEGG" id="sfu:Sfum_0719"/>
<dbReference type="GO" id="GO:0052621">
    <property type="term" value="F:diguanylate cyclase activity"/>
    <property type="evidence" value="ECO:0007669"/>
    <property type="project" value="UniProtKB-EC"/>
</dbReference>
<dbReference type="RefSeq" id="WP_011697590.1">
    <property type="nucleotide sequence ID" value="NC_008554.1"/>
</dbReference>
<dbReference type="GO" id="GO:1902201">
    <property type="term" value="P:negative regulation of bacterial-type flagellum-dependent cell motility"/>
    <property type="evidence" value="ECO:0007669"/>
    <property type="project" value="TreeGrafter"/>
</dbReference>
<feature type="domain" description="Response regulatory" evidence="4">
    <location>
        <begin position="14"/>
        <end position="128"/>
    </location>
</feature>
<dbReference type="GO" id="GO:0000160">
    <property type="term" value="P:phosphorelay signal transduction system"/>
    <property type="evidence" value="ECO:0007669"/>
    <property type="project" value="InterPro"/>
</dbReference>